<keyword evidence="2" id="KW-1185">Reference proteome</keyword>
<name>A0A7X0NEQ2_9GAMM</name>
<evidence type="ECO:0008006" key="3">
    <source>
        <dbReference type="Google" id="ProtNLM"/>
    </source>
</evidence>
<organism evidence="1 2">
    <name type="scientific">Thalassotalea piscium</name>
    <dbReference type="NCBI Taxonomy" id="1230533"/>
    <lineage>
        <taxon>Bacteria</taxon>
        <taxon>Pseudomonadati</taxon>
        <taxon>Pseudomonadota</taxon>
        <taxon>Gammaproteobacteria</taxon>
        <taxon>Alteromonadales</taxon>
        <taxon>Colwelliaceae</taxon>
        <taxon>Thalassotalea</taxon>
    </lineage>
</organism>
<protein>
    <recommendedName>
        <fullName evidence="3">Replication protein RepA</fullName>
    </recommendedName>
</protein>
<sequence length="130" mass="14481">MSLSDLKKSNKGKSTKKQFTVDEFIADAENYAKGAPEIVSGEKSQTLGLKEAIAAAKQFEVKQQAERRKAKSKPFRHATFTLSEQAIEQLQALAVDTNLAKSRIIRILIDELCSAEQQEKINKLLESDID</sequence>
<evidence type="ECO:0000313" key="2">
    <source>
        <dbReference type="Proteomes" id="UP000537141"/>
    </source>
</evidence>
<dbReference type="RefSeq" id="WP_184422247.1">
    <property type="nucleotide sequence ID" value="NZ_AP027362.1"/>
</dbReference>
<dbReference type="AlphaFoldDB" id="A0A7X0NEQ2"/>
<evidence type="ECO:0000313" key="1">
    <source>
        <dbReference type="EMBL" id="MBB6542045.1"/>
    </source>
</evidence>
<dbReference type="Proteomes" id="UP000537141">
    <property type="component" value="Unassembled WGS sequence"/>
</dbReference>
<dbReference type="EMBL" id="JACHHU010000002">
    <property type="protein sequence ID" value="MBB6542045.1"/>
    <property type="molecule type" value="Genomic_DNA"/>
</dbReference>
<gene>
    <name evidence="1" type="ORF">HNQ55_000520</name>
</gene>
<comment type="caution">
    <text evidence="1">The sequence shown here is derived from an EMBL/GenBank/DDBJ whole genome shotgun (WGS) entry which is preliminary data.</text>
</comment>
<reference evidence="1 2" key="1">
    <citation type="submission" date="2020-08" db="EMBL/GenBank/DDBJ databases">
        <title>Genomic Encyclopedia of Type Strains, Phase IV (KMG-IV): sequencing the most valuable type-strain genomes for metagenomic binning, comparative biology and taxonomic classification.</title>
        <authorList>
            <person name="Goeker M."/>
        </authorList>
    </citation>
    <scope>NUCLEOTIDE SEQUENCE [LARGE SCALE GENOMIC DNA]</scope>
    <source>
        <strain evidence="1 2">DSM 26287</strain>
    </source>
</reference>
<proteinExistence type="predicted"/>
<accession>A0A7X0NEQ2</accession>